<keyword evidence="4" id="KW-0233">DNA recombination</keyword>
<evidence type="ECO:0000313" key="9">
    <source>
        <dbReference type="Proteomes" id="UP000546464"/>
    </source>
</evidence>
<dbReference type="Gene3D" id="1.10.443.10">
    <property type="entry name" value="Intergrase catalytic core"/>
    <property type="match status" value="1"/>
</dbReference>
<dbReference type="InterPro" id="IPR011010">
    <property type="entry name" value="DNA_brk_join_enz"/>
</dbReference>
<protein>
    <submittedName>
        <fullName evidence="8">Site-specific integrase</fullName>
    </submittedName>
</protein>
<dbReference type="Pfam" id="PF22022">
    <property type="entry name" value="Phage_int_M"/>
    <property type="match status" value="1"/>
</dbReference>
<keyword evidence="2" id="KW-0229">DNA integration</keyword>
<dbReference type="InterPro" id="IPR002104">
    <property type="entry name" value="Integrase_catalytic"/>
</dbReference>
<evidence type="ECO:0000256" key="5">
    <source>
        <dbReference type="PROSITE-ProRule" id="PRU01248"/>
    </source>
</evidence>
<name>A0A842HGV3_9BACT</name>
<gene>
    <name evidence="8" type="ORF">H5P28_14170</name>
</gene>
<dbReference type="Gene3D" id="1.10.150.130">
    <property type="match status" value="1"/>
</dbReference>
<dbReference type="PROSITE" id="PS51898">
    <property type="entry name" value="TYR_RECOMBINASE"/>
    <property type="match status" value="1"/>
</dbReference>
<dbReference type="InterPro" id="IPR050808">
    <property type="entry name" value="Phage_Integrase"/>
</dbReference>
<dbReference type="InterPro" id="IPR044068">
    <property type="entry name" value="CB"/>
</dbReference>
<dbReference type="RefSeq" id="WP_185676360.1">
    <property type="nucleotide sequence ID" value="NZ_JACHVB010000035.1"/>
</dbReference>
<dbReference type="EMBL" id="JACHVB010000035">
    <property type="protein sequence ID" value="MBC2595410.1"/>
    <property type="molecule type" value="Genomic_DNA"/>
</dbReference>
<dbReference type="SUPFAM" id="SSF56349">
    <property type="entry name" value="DNA breaking-rejoining enzymes"/>
    <property type="match status" value="1"/>
</dbReference>
<proteinExistence type="inferred from homology"/>
<evidence type="ECO:0000256" key="2">
    <source>
        <dbReference type="ARBA" id="ARBA00022908"/>
    </source>
</evidence>
<dbReference type="GO" id="GO:0015074">
    <property type="term" value="P:DNA integration"/>
    <property type="evidence" value="ECO:0007669"/>
    <property type="project" value="UniProtKB-KW"/>
</dbReference>
<evidence type="ECO:0000259" key="6">
    <source>
        <dbReference type="PROSITE" id="PS51898"/>
    </source>
</evidence>
<dbReference type="InterPro" id="IPR013762">
    <property type="entry name" value="Integrase-like_cat_sf"/>
</dbReference>
<dbReference type="GO" id="GO:0006310">
    <property type="term" value="P:DNA recombination"/>
    <property type="evidence" value="ECO:0007669"/>
    <property type="project" value="UniProtKB-KW"/>
</dbReference>
<dbReference type="PROSITE" id="PS51900">
    <property type="entry name" value="CB"/>
    <property type="match status" value="1"/>
</dbReference>
<keyword evidence="9" id="KW-1185">Reference proteome</keyword>
<comment type="caution">
    <text evidence="8">The sequence shown here is derived from an EMBL/GenBank/DDBJ whole genome shotgun (WGS) entry which is preliminary data.</text>
</comment>
<keyword evidence="3 5" id="KW-0238">DNA-binding</keyword>
<evidence type="ECO:0000256" key="3">
    <source>
        <dbReference type="ARBA" id="ARBA00023125"/>
    </source>
</evidence>
<evidence type="ECO:0000256" key="4">
    <source>
        <dbReference type="ARBA" id="ARBA00023172"/>
    </source>
</evidence>
<feature type="domain" description="Tyr recombinase" evidence="6">
    <location>
        <begin position="174"/>
        <end position="352"/>
    </location>
</feature>
<sequence length="355" mass="40056">MATQAKTSASFAKVGECLYRNLSSGTYYALVKRSGKQIKKSLRTQDRKLAERRLKEFREQVGQLKATSAERKQPFSHYAERWFETYHGHLKASSAERVRHCMKGICESFGQRPIADITTRDCESWAARRGKGIAASTFNKDIEVFKAIFDYAVTAGVILSNPTQRIRRRKITNKEILIPSKAEFETLLQAVAGQDARALEAVKLLQLLAHSGMRLTEATQLTWREVDFERGSFLVTGGEFGTKSRESRVVPLFPALRDLLEQLLAETSPQPSPADRVVNIRSARTAIENACERAKLPHFTHHCLRHYFVSNAIEKGVDFKTIAAWIGHKDGGLLVAKTYGHLRDTHSYEMAKLMT</sequence>
<evidence type="ECO:0000256" key="1">
    <source>
        <dbReference type="ARBA" id="ARBA00008857"/>
    </source>
</evidence>
<dbReference type="PANTHER" id="PTHR30629:SF2">
    <property type="entry name" value="PROPHAGE INTEGRASE INTS-RELATED"/>
    <property type="match status" value="1"/>
</dbReference>
<reference evidence="8 9" key="1">
    <citation type="submission" date="2020-07" db="EMBL/GenBank/DDBJ databases">
        <authorList>
            <person name="Feng X."/>
        </authorList>
    </citation>
    <scope>NUCLEOTIDE SEQUENCE [LARGE SCALE GENOMIC DNA]</scope>
    <source>
        <strain evidence="8 9">JCM31066</strain>
    </source>
</reference>
<dbReference type="Proteomes" id="UP000546464">
    <property type="component" value="Unassembled WGS sequence"/>
</dbReference>
<feature type="domain" description="Core-binding (CB)" evidence="7">
    <location>
        <begin position="73"/>
        <end position="153"/>
    </location>
</feature>
<evidence type="ECO:0000259" key="7">
    <source>
        <dbReference type="PROSITE" id="PS51900"/>
    </source>
</evidence>
<dbReference type="AlphaFoldDB" id="A0A842HGV3"/>
<dbReference type="PANTHER" id="PTHR30629">
    <property type="entry name" value="PROPHAGE INTEGRASE"/>
    <property type="match status" value="1"/>
</dbReference>
<accession>A0A842HGV3</accession>
<evidence type="ECO:0000313" key="8">
    <source>
        <dbReference type="EMBL" id="MBC2595410.1"/>
    </source>
</evidence>
<comment type="similarity">
    <text evidence="1">Belongs to the 'phage' integrase family.</text>
</comment>
<dbReference type="InterPro" id="IPR053876">
    <property type="entry name" value="Phage_int_M"/>
</dbReference>
<dbReference type="InterPro" id="IPR010998">
    <property type="entry name" value="Integrase_recombinase_N"/>
</dbReference>
<organism evidence="8 9">
    <name type="scientific">Ruficoccus amylovorans</name>
    <dbReference type="NCBI Taxonomy" id="1804625"/>
    <lineage>
        <taxon>Bacteria</taxon>
        <taxon>Pseudomonadati</taxon>
        <taxon>Verrucomicrobiota</taxon>
        <taxon>Opitutia</taxon>
        <taxon>Puniceicoccales</taxon>
        <taxon>Cerasicoccaceae</taxon>
        <taxon>Ruficoccus</taxon>
    </lineage>
</organism>
<dbReference type="GO" id="GO:0003677">
    <property type="term" value="F:DNA binding"/>
    <property type="evidence" value="ECO:0007669"/>
    <property type="project" value="UniProtKB-UniRule"/>
</dbReference>
<dbReference type="CDD" id="cd00796">
    <property type="entry name" value="INT_Rci_Hp1_C"/>
    <property type="match status" value="1"/>
</dbReference>
<dbReference type="Pfam" id="PF00589">
    <property type="entry name" value="Phage_integrase"/>
    <property type="match status" value="1"/>
</dbReference>